<comment type="caution">
    <text evidence="2">The sequence shown here is derived from an EMBL/GenBank/DDBJ whole genome shotgun (WGS) entry which is preliminary data.</text>
</comment>
<sequence length="893" mass="90063">MRPMNRARVLLRWTLGALTAATLLVIGPTAGTSPARAADLSEFDPGNIITDQIFFDSGAMSAVQVQAFLDAKGTRCTAGSLCLSAYHSGTFSKSATQYCPGGYAGLASESAASIIWKVAQACGVNPQVLLVTLQKEQGLVTATSPTQGKYDKAMGYGCPDTAACDTQYYGLQNQLYSAASQFRRYVTNPSKYSYRAGVVNDILYHPHNDCGRQSVYIQNGATAALYNYTPYVPNVAALNAGYGEGDSCSAYGNRNFFSYFTDWFGSTQSSGSGAINLTYKALGGSTAIGDPVAATQCGLPSSGCARAYTQGSIYWSPASGAAYVTGPSLGAYWNNGAVGGPLGYPIASSGNITGGAATAFQGGSIYWSSATGARVVTKDMLAAWWNSGGVSGPLGFPIADSAPVAGGRATAFSGGSVYWSAGTGAHWLSGPVLSRYWATGVTTGPLGFPISSLGPVPGGQAAAFQGGSIYSSASTGARAVTAEALRTWWATGGVSGPLGFPTADSVAVAGGRVTEFGTGSVYWSKSTRAHVVQGDILAYYEAQGGPAALGFPTADQGPVTGGSALATQKVSIYSSASTGTHAVHGGVRAAWWATGGITGPLGFPTADVGVTAGVDGLVGNFSGGAVYWSTATGGRMVQGDILAYYEAQGGPAALGFPIADQGPVTGGTALAAQKVSIYSSAATGTHSVHGGVRTAWWATGGITGPLGFPTADVGVTAGVDGLVGNFSGGAVYWSTATGGRMVQGDILAYYEAQGGPAALGFPIADQGPVTGGTALAAQKVSIYSSAATGTHSVYGALRTAWWATGGITGPLGFPTTDVTTVAGTAGTTGLVVDFSGGAVYWSEATGARVVTSAVLSTYRSAGGPASTYGWPVSDTYAVPGGSRNDFQDGQITG</sequence>
<dbReference type="AlphaFoldDB" id="A0A543PBQ6"/>
<reference evidence="2 3" key="1">
    <citation type="submission" date="2019-06" db="EMBL/GenBank/DDBJ databases">
        <title>Sequencing the genomes of 1000 actinobacteria strains.</title>
        <authorList>
            <person name="Klenk H.-P."/>
        </authorList>
    </citation>
    <scope>NUCLEOTIDE SEQUENCE [LARGE SCALE GENOMIC DNA]</scope>
    <source>
        <strain evidence="2 3">DSM 46837</strain>
    </source>
</reference>
<evidence type="ECO:0000256" key="1">
    <source>
        <dbReference type="SAM" id="SignalP"/>
    </source>
</evidence>
<evidence type="ECO:0000313" key="2">
    <source>
        <dbReference type="EMBL" id="TQN41519.1"/>
    </source>
</evidence>
<keyword evidence="1" id="KW-0732">Signal</keyword>
<name>A0A543PBQ6_9ACTN</name>
<keyword evidence="3" id="KW-1185">Reference proteome</keyword>
<feature type="signal peptide" evidence="1">
    <location>
        <begin position="1"/>
        <end position="37"/>
    </location>
</feature>
<protein>
    <submittedName>
        <fullName evidence="2">Uncharacterized protein with LGFP repeats</fullName>
    </submittedName>
</protein>
<dbReference type="Pfam" id="PF08310">
    <property type="entry name" value="LGFP"/>
    <property type="match status" value="11"/>
</dbReference>
<proteinExistence type="predicted"/>
<organism evidence="2 3">
    <name type="scientific">Blastococcus colisei</name>
    <dbReference type="NCBI Taxonomy" id="1564162"/>
    <lineage>
        <taxon>Bacteria</taxon>
        <taxon>Bacillati</taxon>
        <taxon>Actinomycetota</taxon>
        <taxon>Actinomycetes</taxon>
        <taxon>Geodermatophilales</taxon>
        <taxon>Geodermatophilaceae</taxon>
        <taxon>Blastococcus</taxon>
    </lineage>
</organism>
<evidence type="ECO:0000313" key="3">
    <source>
        <dbReference type="Proteomes" id="UP000319865"/>
    </source>
</evidence>
<dbReference type="EMBL" id="VFQE01000001">
    <property type="protein sequence ID" value="TQN41519.1"/>
    <property type="molecule type" value="Genomic_DNA"/>
</dbReference>
<feature type="chain" id="PRO_5022032139" evidence="1">
    <location>
        <begin position="38"/>
        <end position="893"/>
    </location>
</feature>
<dbReference type="RefSeq" id="WP_142024258.1">
    <property type="nucleotide sequence ID" value="NZ_VFQE01000001.1"/>
</dbReference>
<accession>A0A543PBQ6</accession>
<dbReference type="OrthoDB" id="9764271at2"/>
<dbReference type="InterPro" id="IPR013207">
    <property type="entry name" value="LGFP"/>
</dbReference>
<gene>
    <name evidence="2" type="ORF">FHU33_0887</name>
</gene>
<dbReference type="Proteomes" id="UP000319865">
    <property type="component" value="Unassembled WGS sequence"/>
</dbReference>